<dbReference type="RefSeq" id="WP_379895962.1">
    <property type="nucleotide sequence ID" value="NZ_CBCSCT010000014.1"/>
</dbReference>
<evidence type="ECO:0000256" key="1">
    <source>
        <dbReference type="SAM" id="Phobius"/>
    </source>
</evidence>
<feature type="domain" description="Bypass of forespore C C-terminal" evidence="2">
    <location>
        <begin position="116"/>
        <end position="192"/>
    </location>
</feature>
<dbReference type="Pfam" id="PF08955">
    <property type="entry name" value="BofC_C"/>
    <property type="match status" value="1"/>
</dbReference>
<sequence>MLFSSWLKQVKKKLKWKRRRWIFSVWILVLCGIGYIWDQYGSTAPFVRQESIAVGGIPVQSEEQEVLLRKMYICGEEEQSLGMLNGEQIQKLQGDHPEWQLERDDQEMLVFTQYIDDLSPKCKEEAFFGMDSSGHLSLFLGPPSEDQVIRTFFQIDIDYLESSLPADTVEQLYDGIPVRDVDEYNSVLSTYSDYAIEATEKAMKATEP</sequence>
<reference evidence="4" key="1">
    <citation type="journal article" date="2019" name="Int. J. Syst. Evol. Microbiol.">
        <title>The Global Catalogue of Microorganisms (GCM) 10K type strain sequencing project: providing services to taxonomists for standard genome sequencing and annotation.</title>
        <authorList>
            <consortium name="The Broad Institute Genomics Platform"/>
            <consortium name="The Broad Institute Genome Sequencing Center for Infectious Disease"/>
            <person name="Wu L."/>
            <person name="Ma J."/>
        </authorList>
    </citation>
    <scope>NUCLEOTIDE SEQUENCE [LARGE SCALE GENOMIC DNA]</scope>
    <source>
        <strain evidence="4">CCM 8749</strain>
    </source>
</reference>
<dbReference type="InterPro" id="IPR038117">
    <property type="entry name" value="BofC_C_sf"/>
</dbReference>
<organism evidence="3 4">
    <name type="scientific">Marinicrinis lubricantis</name>
    <dbReference type="NCBI Taxonomy" id="2086470"/>
    <lineage>
        <taxon>Bacteria</taxon>
        <taxon>Bacillati</taxon>
        <taxon>Bacillota</taxon>
        <taxon>Bacilli</taxon>
        <taxon>Bacillales</taxon>
        <taxon>Paenibacillaceae</taxon>
    </lineage>
</organism>
<feature type="transmembrane region" description="Helical" evidence="1">
    <location>
        <begin position="21"/>
        <end position="37"/>
    </location>
</feature>
<dbReference type="EMBL" id="JBHSQV010000181">
    <property type="protein sequence ID" value="MFC5988490.1"/>
    <property type="molecule type" value="Genomic_DNA"/>
</dbReference>
<evidence type="ECO:0000259" key="2">
    <source>
        <dbReference type="Pfam" id="PF08955"/>
    </source>
</evidence>
<keyword evidence="1" id="KW-1133">Transmembrane helix</keyword>
<keyword evidence="1" id="KW-0812">Transmembrane</keyword>
<protein>
    <submittedName>
        <fullName evidence="3">BofC C-terminal domain-containing protein</fullName>
    </submittedName>
</protein>
<evidence type="ECO:0000313" key="3">
    <source>
        <dbReference type="EMBL" id="MFC5988490.1"/>
    </source>
</evidence>
<proteinExistence type="predicted"/>
<dbReference type="Gene3D" id="3.30.70.1740">
    <property type="entry name" value="Bypass-of-forespore C, C-terminal domain"/>
    <property type="match status" value="1"/>
</dbReference>
<dbReference type="Proteomes" id="UP001596250">
    <property type="component" value="Unassembled WGS sequence"/>
</dbReference>
<gene>
    <name evidence="3" type="ORF">ACFPXP_18965</name>
</gene>
<comment type="caution">
    <text evidence="3">The sequence shown here is derived from an EMBL/GenBank/DDBJ whole genome shotgun (WGS) entry which is preliminary data.</text>
</comment>
<keyword evidence="4" id="KW-1185">Reference proteome</keyword>
<accession>A0ABW1ITR2</accession>
<dbReference type="InterPro" id="IPR015050">
    <property type="entry name" value="BofC_C"/>
</dbReference>
<name>A0ABW1ITR2_9BACL</name>
<evidence type="ECO:0000313" key="4">
    <source>
        <dbReference type="Proteomes" id="UP001596250"/>
    </source>
</evidence>
<keyword evidence="1" id="KW-0472">Membrane</keyword>